<reference evidence="2" key="1">
    <citation type="submission" date="2016-06" db="EMBL/GenBank/DDBJ databases">
        <authorList>
            <person name="Sutton G."/>
            <person name="Brinkac L."/>
            <person name="Sanka R."/>
            <person name="Adams M."/>
            <person name="Lau E."/>
            <person name="Sam S."/>
            <person name="Sreng N."/>
            <person name="Him V."/>
            <person name="Kerleguer A."/>
            <person name="Cheng S."/>
        </authorList>
    </citation>
    <scope>NUCLEOTIDE SEQUENCE [LARGE SCALE GENOMIC DNA]</scope>
    <source>
        <strain evidence="2">E1876</strain>
    </source>
</reference>
<dbReference type="EMBL" id="LZKG01000094">
    <property type="protein sequence ID" value="OBI29045.1"/>
    <property type="molecule type" value="Genomic_DNA"/>
</dbReference>
<dbReference type="Proteomes" id="UP000093943">
    <property type="component" value="Unassembled WGS sequence"/>
</dbReference>
<organism evidence="1 2">
    <name type="scientific">Mycolicibacter sinensis (strain JDM601)</name>
    <name type="common">Mycobacterium sinense</name>
    <dbReference type="NCBI Taxonomy" id="875328"/>
    <lineage>
        <taxon>Bacteria</taxon>
        <taxon>Bacillati</taxon>
        <taxon>Actinomycetota</taxon>
        <taxon>Actinomycetes</taxon>
        <taxon>Mycobacteriales</taxon>
        <taxon>Mycobacteriaceae</taxon>
        <taxon>Mycolicibacter</taxon>
    </lineage>
</organism>
<evidence type="ECO:0000313" key="1">
    <source>
        <dbReference type="EMBL" id="OBI29045.1"/>
    </source>
</evidence>
<evidence type="ECO:0000313" key="2">
    <source>
        <dbReference type="Proteomes" id="UP000093943"/>
    </source>
</evidence>
<dbReference type="AlphaFoldDB" id="A0A1A2XTG9"/>
<comment type="caution">
    <text evidence="1">The sequence shown here is derived from an EMBL/GenBank/DDBJ whole genome shotgun (WGS) entry which is preliminary data.</text>
</comment>
<dbReference type="RefSeq" id="WP_065019240.1">
    <property type="nucleotide sequence ID" value="NZ_LZKG01000094.1"/>
</dbReference>
<proteinExistence type="predicted"/>
<name>A0A1A2XTG9_MYCSD</name>
<sequence length="85" mass="9389">MSKFAIDRVETITYAADLTRPDVLALLRRYATDRDLPIDAYPDAELVDTLAEAITDDTTIFDALIELTEPNGDVQGSTFKVSLIP</sequence>
<protein>
    <submittedName>
        <fullName evidence="1">Uncharacterized protein</fullName>
    </submittedName>
</protein>
<accession>A0A1A2XTG9</accession>
<gene>
    <name evidence="1" type="ORF">A5710_22595</name>
</gene>